<protein>
    <recommendedName>
        <fullName evidence="3">Pyridoxamine 5'-phosphate oxidase putative domain-containing protein</fullName>
    </recommendedName>
</protein>
<dbReference type="AlphaFoldDB" id="A0A9Y2IAR5"/>
<accession>A0A9Y2IAR5</accession>
<dbReference type="SUPFAM" id="SSF50475">
    <property type="entry name" value="FMN-binding split barrel"/>
    <property type="match status" value="1"/>
</dbReference>
<sequence length="177" mass="19355">MDASEPISASRELIAESRYLALATAGPWIATVNYAVGRCGELLFCSPPEARHSTDVEARREVAVAIHRAVDLTTISGVQIVGRCRPAGPEDLDDKRSQFYESAFPDPLVRQQWEVPLTGFGPVKPRMVYAITIDECWLFDTRNAQQGTGARRHAVDAKALVLALSREGKKDHGHAGS</sequence>
<dbReference type="EMBL" id="CP127294">
    <property type="protein sequence ID" value="WIX75675.1"/>
    <property type="molecule type" value="Genomic_DNA"/>
</dbReference>
<organism evidence="1 2">
    <name type="scientific">Amycolatopsis carbonis</name>
    <dbReference type="NCBI Taxonomy" id="715471"/>
    <lineage>
        <taxon>Bacteria</taxon>
        <taxon>Bacillati</taxon>
        <taxon>Actinomycetota</taxon>
        <taxon>Actinomycetes</taxon>
        <taxon>Pseudonocardiales</taxon>
        <taxon>Pseudonocardiaceae</taxon>
        <taxon>Amycolatopsis</taxon>
    </lineage>
</organism>
<proteinExistence type="predicted"/>
<reference evidence="1 2" key="1">
    <citation type="submission" date="2023-06" db="EMBL/GenBank/DDBJ databases">
        <authorList>
            <person name="Oyuntsetseg B."/>
            <person name="Kim S.B."/>
        </authorList>
    </citation>
    <scope>NUCLEOTIDE SEQUENCE [LARGE SCALE GENOMIC DNA]</scope>
    <source>
        <strain evidence="1 2">2-15</strain>
    </source>
</reference>
<evidence type="ECO:0000313" key="2">
    <source>
        <dbReference type="Proteomes" id="UP001236014"/>
    </source>
</evidence>
<dbReference type="RefSeq" id="WP_285966440.1">
    <property type="nucleotide sequence ID" value="NZ_CP127294.1"/>
</dbReference>
<gene>
    <name evidence="1" type="ORF">QRX50_29775</name>
</gene>
<dbReference type="Proteomes" id="UP001236014">
    <property type="component" value="Chromosome"/>
</dbReference>
<evidence type="ECO:0008006" key="3">
    <source>
        <dbReference type="Google" id="ProtNLM"/>
    </source>
</evidence>
<name>A0A9Y2IAR5_9PSEU</name>
<evidence type="ECO:0000313" key="1">
    <source>
        <dbReference type="EMBL" id="WIX75675.1"/>
    </source>
</evidence>
<dbReference type="InterPro" id="IPR012349">
    <property type="entry name" value="Split_barrel_FMN-bd"/>
</dbReference>
<dbReference type="KEGG" id="acab:QRX50_29775"/>
<keyword evidence="2" id="KW-1185">Reference proteome</keyword>
<dbReference type="Gene3D" id="2.30.110.10">
    <property type="entry name" value="Electron Transport, Fmn-binding Protein, Chain A"/>
    <property type="match status" value="1"/>
</dbReference>